<protein>
    <recommendedName>
        <fullName evidence="7">Carboxypeptidase</fullName>
        <ecNumber evidence="7">3.4.16.-</ecNumber>
    </recommendedName>
</protein>
<proteinExistence type="inferred from homology"/>
<feature type="non-terminal residue" evidence="9">
    <location>
        <position position="436"/>
    </location>
</feature>
<dbReference type="PROSITE" id="PS00131">
    <property type="entry name" value="CARBOXYPEPT_SER_SER"/>
    <property type="match status" value="1"/>
</dbReference>
<keyword evidence="10" id="KW-1185">Reference proteome</keyword>
<comment type="caution">
    <text evidence="9">The sequence shown here is derived from an EMBL/GenBank/DDBJ whole genome shotgun (WGS) entry which is preliminary data.</text>
</comment>
<feature type="transmembrane region" description="Helical" evidence="8">
    <location>
        <begin position="45"/>
        <end position="65"/>
    </location>
</feature>
<evidence type="ECO:0000256" key="7">
    <source>
        <dbReference type="RuleBase" id="RU361156"/>
    </source>
</evidence>
<dbReference type="OMA" id="SHYTERP"/>
<keyword evidence="8" id="KW-0812">Transmembrane</keyword>
<keyword evidence="6" id="KW-0325">Glycoprotein</keyword>
<reference evidence="9 10" key="1">
    <citation type="journal article" date="2021" name="Nat. Plants">
        <title>The Taxus genome provides insights into paclitaxel biosynthesis.</title>
        <authorList>
            <person name="Xiong X."/>
            <person name="Gou J."/>
            <person name="Liao Q."/>
            <person name="Li Y."/>
            <person name="Zhou Q."/>
            <person name="Bi G."/>
            <person name="Li C."/>
            <person name="Du R."/>
            <person name="Wang X."/>
            <person name="Sun T."/>
            <person name="Guo L."/>
            <person name="Liang H."/>
            <person name="Lu P."/>
            <person name="Wu Y."/>
            <person name="Zhang Z."/>
            <person name="Ro D.K."/>
            <person name="Shang Y."/>
            <person name="Huang S."/>
            <person name="Yan J."/>
        </authorList>
    </citation>
    <scope>NUCLEOTIDE SEQUENCE [LARGE SCALE GENOMIC DNA]</scope>
    <source>
        <strain evidence="9">Ta-2019</strain>
    </source>
</reference>
<evidence type="ECO:0000256" key="3">
    <source>
        <dbReference type="ARBA" id="ARBA00022670"/>
    </source>
</evidence>
<keyword evidence="2 7" id="KW-0121">Carboxypeptidase</keyword>
<dbReference type="InterPro" id="IPR018202">
    <property type="entry name" value="Ser_caboxypep_ser_AS"/>
</dbReference>
<sequence>CIFPLHYIPNDLKKEALSVYTLSKKSPCKVASQKKIIRNHSEQDFAMFLSGVLVFLLGLLLFMGISSVQCKGNVRSGTPDGSEEWGYVEVRPKVHMFWWHYISPQRAGVDWPIILWLQGGPGASGVGIGNFQEVGPLDTQLQPRNTTWLQKADLLFVDSPVATGFSYVENETLIAKTDAEVVVDLLSFLKEFFKNSTLQKSPLFIVGESYGGKPASMVGLALSKAIAAGDIKVTLAGVLLGDSWISPVDFVLSWGPLLKDVSRLELVDARKVNSIALKIREQVRSGEYLQATNTWADLEGVIDSTSNRVDFYNFLLDSSADPLASTATLPKRTSRTPQRYIQYLTSKQIKGGTEISFDLSSFMNGVVRNKLKIIPSNIKWGEQSNDVFQALGNDFMKSAVDVVDELLSRGEKVTIYNGQVDLICATIGTEAWVQQL</sequence>
<dbReference type="EC" id="3.4.16.-" evidence="7"/>
<evidence type="ECO:0000256" key="6">
    <source>
        <dbReference type="ARBA" id="ARBA00023180"/>
    </source>
</evidence>
<evidence type="ECO:0000313" key="9">
    <source>
        <dbReference type="EMBL" id="KAH9327261.1"/>
    </source>
</evidence>
<evidence type="ECO:0000256" key="2">
    <source>
        <dbReference type="ARBA" id="ARBA00022645"/>
    </source>
</evidence>
<accession>A0AA38LKM7</accession>
<evidence type="ECO:0000256" key="5">
    <source>
        <dbReference type="ARBA" id="ARBA00022801"/>
    </source>
</evidence>
<dbReference type="Proteomes" id="UP000824469">
    <property type="component" value="Unassembled WGS sequence"/>
</dbReference>
<dbReference type="InterPro" id="IPR001563">
    <property type="entry name" value="Peptidase_S10"/>
</dbReference>
<dbReference type="GO" id="GO:0006508">
    <property type="term" value="P:proteolysis"/>
    <property type="evidence" value="ECO:0007669"/>
    <property type="project" value="UniProtKB-KW"/>
</dbReference>
<keyword evidence="3 7" id="KW-0645">Protease</keyword>
<feature type="non-terminal residue" evidence="9">
    <location>
        <position position="1"/>
    </location>
</feature>
<evidence type="ECO:0000256" key="8">
    <source>
        <dbReference type="SAM" id="Phobius"/>
    </source>
</evidence>
<organism evidence="9 10">
    <name type="scientific">Taxus chinensis</name>
    <name type="common">Chinese yew</name>
    <name type="synonym">Taxus wallichiana var. chinensis</name>
    <dbReference type="NCBI Taxonomy" id="29808"/>
    <lineage>
        <taxon>Eukaryota</taxon>
        <taxon>Viridiplantae</taxon>
        <taxon>Streptophyta</taxon>
        <taxon>Embryophyta</taxon>
        <taxon>Tracheophyta</taxon>
        <taxon>Spermatophyta</taxon>
        <taxon>Pinopsida</taxon>
        <taxon>Pinidae</taxon>
        <taxon>Conifers II</taxon>
        <taxon>Cupressales</taxon>
        <taxon>Taxaceae</taxon>
        <taxon>Taxus</taxon>
    </lineage>
</organism>
<dbReference type="AlphaFoldDB" id="A0AA38LKM7"/>
<keyword evidence="4" id="KW-0732">Signal</keyword>
<gene>
    <name evidence="9" type="ORF">KI387_007439</name>
</gene>
<dbReference type="GO" id="GO:0004185">
    <property type="term" value="F:serine-type carboxypeptidase activity"/>
    <property type="evidence" value="ECO:0007669"/>
    <property type="project" value="UniProtKB-UniRule"/>
</dbReference>
<dbReference type="Gene3D" id="3.40.50.1820">
    <property type="entry name" value="alpha/beta hydrolase"/>
    <property type="match status" value="1"/>
</dbReference>
<keyword evidence="8" id="KW-1133">Transmembrane helix</keyword>
<comment type="similarity">
    <text evidence="1 7">Belongs to the peptidase S10 family.</text>
</comment>
<dbReference type="Pfam" id="PF00450">
    <property type="entry name" value="Peptidase_S10"/>
    <property type="match status" value="1"/>
</dbReference>
<evidence type="ECO:0000256" key="4">
    <source>
        <dbReference type="ARBA" id="ARBA00022729"/>
    </source>
</evidence>
<dbReference type="SUPFAM" id="SSF53474">
    <property type="entry name" value="alpha/beta-Hydrolases"/>
    <property type="match status" value="1"/>
</dbReference>
<keyword evidence="5 7" id="KW-0378">Hydrolase</keyword>
<name>A0AA38LKM7_TAXCH</name>
<dbReference type="PANTHER" id="PTHR11802:SF3">
    <property type="entry name" value="RETINOID-INDUCIBLE SERINE CARBOXYPEPTIDASE"/>
    <property type="match status" value="1"/>
</dbReference>
<dbReference type="PANTHER" id="PTHR11802">
    <property type="entry name" value="SERINE PROTEASE FAMILY S10 SERINE CARBOXYPEPTIDASE"/>
    <property type="match status" value="1"/>
</dbReference>
<dbReference type="PRINTS" id="PR00724">
    <property type="entry name" value="CRBOXYPTASEC"/>
</dbReference>
<keyword evidence="8" id="KW-0472">Membrane</keyword>
<dbReference type="EMBL" id="JAHRHJ020000002">
    <property type="protein sequence ID" value="KAH9327261.1"/>
    <property type="molecule type" value="Genomic_DNA"/>
</dbReference>
<dbReference type="InterPro" id="IPR029058">
    <property type="entry name" value="AB_hydrolase_fold"/>
</dbReference>
<evidence type="ECO:0000313" key="10">
    <source>
        <dbReference type="Proteomes" id="UP000824469"/>
    </source>
</evidence>
<evidence type="ECO:0000256" key="1">
    <source>
        <dbReference type="ARBA" id="ARBA00009431"/>
    </source>
</evidence>